<sequence length="1132" mass="128364">MGGQVAQKFEHGTTDNDEDEDDDDDDDQLLLSIQKKLENLPSQGAQARTQSDSEEEDDDQILRSVEKMYNRSLETTPFIRKELQVSSADKIANTEKEAFLSGSEAASACESLSSFEIMDQVDSCICPTDPGKGHIDIGKGPINIGSDLANTEDDLSCPRTLLPGLGDDITHVEDHFENIASEHDGNAESIESFGHESKCDEEEDFTISILSGLPGQFDVEQETCSLELGELSKLRAQNNVKGSTEKALNSSKEAAAVAIKASPGLFGLPGQFEDGIDENYVSEFAELTSISGSPENNIKVQVALKKNRQCQNVLQKLLLQVEQKQKENKELQRRMRTLIDFEKCCKRRFAGLLCNHTNLFIRLIKSPDSKLVKCGIAQATETKVSFGPPCNKDVETFQKLQREFPSAFDLRKWSKQESVELKKGVTQQLQENLVRETMEALIMDQNPNDEPNNLDDLLKEVTEKTFTAEEIRKYFPNINWDHVARRYVAGRSAAECKIRWLNHEDRLMNNNPWTKVEDKRLLHIAQQHDLCDWEAIAEQLNTDRTAAQCLMRYQRSLNATIVRSSWTPEEDEQLRVAVQIYGEKNWQAVAANIEGRTGPQCSNRWHKVVHPGRRSGRWDVEEDKRLTWAVSLYDSKQWNRIASHVPGRTDVQCRERWCNVLDPSLKREDWSEKEDKRLEEAVKKHGAHHWAAVANELKPRTDNQCWRRWRFLNPEHQAAFQKDVRIRRVALVPNFVGRKKERPSLGIGDFVSEAYPAEIKCHQKNKPKKAKRKDEDPEGKDKIQISVPLGPDGHNGTYAKACRQARMEKMRLSRAEGKLKRFARTEGVDEGALSRLVSSSLIVEPSQVALDASRICHETAMIPSTQGTLPFVSMVRSIAGLCKLHSDPSVSSKNHAEKARSTDTRDQAVSCKNISVHTNKKLRDRQENSSERNKMPSSKQAKEEEVAAATRAILSWPFFIGLQSFWNPGWESPIHQDYEKPKKGRSQELHNFLTSLHFVKKRKRTTRNRPRQKLEAPEKLVKDGGIFNQGPTEATIMPFRKSKRHSKLKRGALTEQTLSCKDKNESCSGQEHDPIQALHSEARVNHENAPGSLAQSRIQCTEDHCIVLKTSRKRKTFGLIDNSTASKMSKKF</sequence>
<proteinExistence type="predicted"/>
<dbReference type="EMBL" id="CM055093">
    <property type="protein sequence ID" value="KAJ7566646.1"/>
    <property type="molecule type" value="Genomic_DNA"/>
</dbReference>
<organism evidence="1 2">
    <name type="scientific">Diphasiastrum complanatum</name>
    <name type="common">Issler's clubmoss</name>
    <name type="synonym">Lycopodium complanatum</name>
    <dbReference type="NCBI Taxonomy" id="34168"/>
    <lineage>
        <taxon>Eukaryota</taxon>
        <taxon>Viridiplantae</taxon>
        <taxon>Streptophyta</taxon>
        <taxon>Embryophyta</taxon>
        <taxon>Tracheophyta</taxon>
        <taxon>Lycopodiopsida</taxon>
        <taxon>Lycopodiales</taxon>
        <taxon>Lycopodiaceae</taxon>
        <taxon>Lycopodioideae</taxon>
        <taxon>Diphasiastrum</taxon>
    </lineage>
</organism>
<protein>
    <submittedName>
        <fullName evidence="1">Uncharacterized protein</fullName>
    </submittedName>
</protein>
<comment type="caution">
    <text evidence="1">The sequence shown here is derived from an EMBL/GenBank/DDBJ whole genome shotgun (WGS) entry which is preliminary data.</text>
</comment>
<evidence type="ECO:0000313" key="1">
    <source>
        <dbReference type="EMBL" id="KAJ7566646.1"/>
    </source>
</evidence>
<dbReference type="Proteomes" id="UP001162992">
    <property type="component" value="Chromosome 2"/>
</dbReference>
<gene>
    <name evidence="1" type="ORF">O6H91_02G112800</name>
</gene>
<keyword evidence="2" id="KW-1185">Reference proteome</keyword>
<name>A0ACC2EJR1_DIPCM</name>
<reference evidence="2" key="1">
    <citation type="journal article" date="2024" name="Proc. Natl. Acad. Sci. U.S.A.">
        <title>Extraordinary preservation of gene collinearity over three hundred million years revealed in homosporous lycophytes.</title>
        <authorList>
            <person name="Li C."/>
            <person name="Wickell D."/>
            <person name="Kuo L.Y."/>
            <person name="Chen X."/>
            <person name="Nie B."/>
            <person name="Liao X."/>
            <person name="Peng D."/>
            <person name="Ji J."/>
            <person name="Jenkins J."/>
            <person name="Williams M."/>
            <person name="Shu S."/>
            <person name="Plott C."/>
            <person name="Barry K."/>
            <person name="Rajasekar S."/>
            <person name="Grimwood J."/>
            <person name="Han X."/>
            <person name="Sun S."/>
            <person name="Hou Z."/>
            <person name="He W."/>
            <person name="Dai G."/>
            <person name="Sun C."/>
            <person name="Schmutz J."/>
            <person name="Leebens-Mack J.H."/>
            <person name="Li F.W."/>
            <person name="Wang L."/>
        </authorList>
    </citation>
    <scope>NUCLEOTIDE SEQUENCE [LARGE SCALE GENOMIC DNA]</scope>
    <source>
        <strain evidence="2">cv. PW_Plant_1</strain>
    </source>
</reference>
<evidence type="ECO:0000313" key="2">
    <source>
        <dbReference type="Proteomes" id="UP001162992"/>
    </source>
</evidence>
<accession>A0ACC2EJR1</accession>